<proteinExistence type="predicted"/>
<organism evidence="2 3">
    <name type="scientific">Mycena rosella</name>
    <name type="common">Pink bonnet</name>
    <name type="synonym">Agaricus rosellus</name>
    <dbReference type="NCBI Taxonomy" id="1033263"/>
    <lineage>
        <taxon>Eukaryota</taxon>
        <taxon>Fungi</taxon>
        <taxon>Dikarya</taxon>
        <taxon>Basidiomycota</taxon>
        <taxon>Agaricomycotina</taxon>
        <taxon>Agaricomycetes</taxon>
        <taxon>Agaricomycetidae</taxon>
        <taxon>Agaricales</taxon>
        <taxon>Marasmiineae</taxon>
        <taxon>Mycenaceae</taxon>
        <taxon>Mycena</taxon>
    </lineage>
</organism>
<reference evidence="2" key="1">
    <citation type="submission" date="2023-03" db="EMBL/GenBank/DDBJ databases">
        <title>Massive genome expansion in bonnet fungi (Mycena s.s.) driven by repeated elements and novel gene families across ecological guilds.</title>
        <authorList>
            <consortium name="Lawrence Berkeley National Laboratory"/>
            <person name="Harder C.B."/>
            <person name="Miyauchi S."/>
            <person name="Viragh M."/>
            <person name="Kuo A."/>
            <person name="Thoen E."/>
            <person name="Andreopoulos B."/>
            <person name="Lu D."/>
            <person name="Skrede I."/>
            <person name="Drula E."/>
            <person name="Henrissat B."/>
            <person name="Morin E."/>
            <person name="Kohler A."/>
            <person name="Barry K."/>
            <person name="LaButti K."/>
            <person name="Morin E."/>
            <person name="Salamov A."/>
            <person name="Lipzen A."/>
            <person name="Mereny Z."/>
            <person name="Hegedus B."/>
            <person name="Baldrian P."/>
            <person name="Stursova M."/>
            <person name="Weitz H."/>
            <person name="Taylor A."/>
            <person name="Grigoriev I.V."/>
            <person name="Nagy L.G."/>
            <person name="Martin F."/>
            <person name="Kauserud H."/>
        </authorList>
    </citation>
    <scope>NUCLEOTIDE SEQUENCE</scope>
    <source>
        <strain evidence="2">CBHHK067</strain>
    </source>
</reference>
<dbReference type="Proteomes" id="UP001221757">
    <property type="component" value="Unassembled WGS sequence"/>
</dbReference>
<comment type="caution">
    <text evidence="2">The sequence shown here is derived from an EMBL/GenBank/DDBJ whole genome shotgun (WGS) entry which is preliminary data.</text>
</comment>
<dbReference type="AlphaFoldDB" id="A0AAD7D6T3"/>
<evidence type="ECO:0008006" key="4">
    <source>
        <dbReference type="Google" id="ProtNLM"/>
    </source>
</evidence>
<sequence>MNAAAWKYGHENQIMLDGTFGICDSRLLLFIVMVIDENRRGVPVAFLMFSAPTGKKQSSSGYNTEILTKLICAWKEDLQNVGTVTRFWGWSSSWKNHRNKLLKGKSRLKIDLKHRLKRLEDSLVETKTIQDARGKLPKERELLSQLRDETSIQKAIAHVDYLDSYWTTDNLWKSWSDFGRKVAPSLLECETDGVHCHSDHQSSRIVQWSAQAKTLATMAKWGPPYSSGRSHPDPDHPHSPIYLP</sequence>
<name>A0AAD7D6T3_MYCRO</name>
<dbReference type="EMBL" id="JARKIE010000126">
    <property type="protein sequence ID" value="KAJ7679886.1"/>
    <property type="molecule type" value="Genomic_DNA"/>
</dbReference>
<feature type="region of interest" description="Disordered" evidence="1">
    <location>
        <begin position="221"/>
        <end position="244"/>
    </location>
</feature>
<protein>
    <recommendedName>
        <fullName evidence="4">MULE transposase domain-containing protein</fullName>
    </recommendedName>
</protein>
<evidence type="ECO:0000313" key="2">
    <source>
        <dbReference type="EMBL" id="KAJ7679886.1"/>
    </source>
</evidence>
<evidence type="ECO:0000313" key="3">
    <source>
        <dbReference type="Proteomes" id="UP001221757"/>
    </source>
</evidence>
<gene>
    <name evidence="2" type="ORF">B0H17DRAFT_1138902</name>
</gene>
<evidence type="ECO:0000256" key="1">
    <source>
        <dbReference type="SAM" id="MobiDB-lite"/>
    </source>
</evidence>
<keyword evidence="3" id="KW-1185">Reference proteome</keyword>
<accession>A0AAD7D6T3</accession>